<evidence type="ECO:0000313" key="2">
    <source>
        <dbReference type="EMBL" id="MEZ7198162.1"/>
    </source>
</evidence>
<feature type="chain" id="PRO_5045454517" description="DUF2059 domain-containing protein" evidence="1">
    <location>
        <begin position="24"/>
        <end position="169"/>
    </location>
</feature>
<keyword evidence="3" id="KW-1185">Reference proteome</keyword>
<protein>
    <recommendedName>
        <fullName evidence="4">DUF2059 domain-containing protein</fullName>
    </recommendedName>
</protein>
<dbReference type="Proteomes" id="UP001568698">
    <property type="component" value="Unassembled WGS sequence"/>
</dbReference>
<accession>A0ABV4K8M3</accession>
<comment type="caution">
    <text evidence="2">The sequence shown here is derived from an EMBL/GenBank/DDBJ whole genome shotgun (WGS) entry which is preliminary data.</text>
</comment>
<gene>
    <name evidence="2" type="ORF">AB6M95_15515</name>
</gene>
<feature type="signal peptide" evidence="1">
    <location>
        <begin position="1"/>
        <end position="23"/>
    </location>
</feature>
<reference evidence="2 3" key="1">
    <citation type="submission" date="2024-08" db="EMBL/GenBank/DDBJ databases">
        <title>Sulfate-reducing bacteria isolated from formation water of the oil field in Kazakhstan and description of Pseudodesulfovibrio sp.</title>
        <authorList>
            <person name="Bidzhieva S.K."/>
            <person name="Tourova T.P."/>
            <person name="Grouzdev D.S."/>
            <person name="Beletsky A.V."/>
            <person name="Sokolova D.S."/>
            <person name="Samigullina S.R."/>
            <person name="Poltaraus A.B."/>
            <person name="Avtukh A.N."/>
            <person name="Tereshina V.M."/>
            <person name="Zhaparov N.S."/>
            <person name="Mardanov A.V."/>
            <person name="Nazina T.N."/>
        </authorList>
    </citation>
    <scope>NUCLEOTIDE SEQUENCE [LARGE SCALE GENOMIC DNA]</scope>
    <source>
        <strain evidence="2 3">9FUS</strain>
    </source>
</reference>
<evidence type="ECO:0000313" key="3">
    <source>
        <dbReference type="Proteomes" id="UP001568698"/>
    </source>
</evidence>
<dbReference type="RefSeq" id="WP_371387660.1">
    <property type="nucleotide sequence ID" value="NZ_JBGLYH010000055.1"/>
</dbReference>
<evidence type="ECO:0000256" key="1">
    <source>
        <dbReference type="SAM" id="SignalP"/>
    </source>
</evidence>
<keyword evidence="1" id="KW-0732">Signal</keyword>
<proteinExistence type="predicted"/>
<organism evidence="2 3">
    <name type="scientific">Pseudodesulfovibrio karagichevae</name>
    <dbReference type="NCBI Taxonomy" id="3239305"/>
    <lineage>
        <taxon>Bacteria</taxon>
        <taxon>Pseudomonadati</taxon>
        <taxon>Thermodesulfobacteriota</taxon>
        <taxon>Desulfovibrionia</taxon>
        <taxon>Desulfovibrionales</taxon>
        <taxon>Desulfovibrionaceae</taxon>
    </lineage>
</organism>
<name>A0ABV4K8M3_9BACT</name>
<evidence type="ECO:0008006" key="4">
    <source>
        <dbReference type="Google" id="ProtNLM"/>
    </source>
</evidence>
<sequence length="169" mass="19188">MKRLFILPLLVLSLALAATPARAERPTENSLMTMLKASGSVETLQAMMSKLIARTQMQLQARLPNLPEKASQIVNEELHNGVQSMIRELLTKQMAFFAEHMTQKDVDDLITLYNSPAWKKQVEVSRLYVSSEYGKVLRDDVPRMTKEIIARVLTRLKDEGYIKQKDAGI</sequence>
<dbReference type="EMBL" id="JBGLYH010000055">
    <property type="protein sequence ID" value="MEZ7198162.1"/>
    <property type="molecule type" value="Genomic_DNA"/>
</dbReference>